<dbReference type="GO" id="GO:0005886">
    <property type="term" value="C:plasma membrane"/>
    <property type="evidence" value="ECO:0007669"/>
    <property type="project" value="UniProtKB-SubCell"/>
</dbReference>
<keyword evidence="7 8" id="KW-0472">Membrane</keyword>
<feature type="transmembrane region" description="Helical" evidence="8">
    <location>
        <begin position="351"/>
        <end position="372"/>
    </location>
</feature>
<dbReference type="PANTHER" id="PTHR30330">
    <property type="entry name" value="AGSS FAMILY TRANSPORTER, SODIUM-ALANINE"/>
    <property type="match status" value="1"/>
</dbReference>
<evidence type="ECO:0000256" key="2">
    <source>
        <dbReference type="ARBA" id="ARBA00009261"/>
    </source>
</evidence>
<keyword evidence="8" id="KW-0769">Symport</keyword>
<feature type="transmembrane region" description="Helical" evidence="8">
    <location>
        <begin position="308"/>
        <end position="331"/>
    </location>
</feature>
<dbReference type="GeneID" id="93166484"/>
<keyword evidence="5 8" id="KW-0812">Transmembrane</keyword>
<comment type="similarity">
    <text evidence="2 8">Belongs to the alanine or glycine:cation symporter (AGCS) (TC 2.A.25) family.</text>
</comment>
<keyword evidence="3 8" id="KW-0813">Transport</keyword>
<evidence type="ECO:0000256" key="8">
    <source>
        <dbReference type="RuleBase" id="RU363064"/>
    </source>
</evidence>
<dbReference type="GO" id="GO:0005283">
    <property type="term" value="F:amino acid:sodium symporter activity"/>
    <property type="evidence" value="ECO:0007669"/>
    <property type="project" value="InterPro"/>
</dbReference>
<dbReference type="Pfam" id="PF01235">
    <property type="entry name" value="Na_Ala_symp"/>
    <property type="match status" value="1"/>
</dbReference>
<dbReference type="PROSITE" id="PS00873">
    <property type="entry name" value="NA_ALANINE_SYMP"/>
    <property type="match status" value="1"/>
</dbReference>
<dbReference type="RefSeq" id="WP_048931179.1">
    <property type="nucleotide sequence ID" value="NZ_KQ235886.1"/>
</dbReference>
<proteinExistence type="inferred from homology"/>
<evidence type="ECO:0000313" key="10">
    <source>
        <dbReference type="Proteomes" id="UP000037392"/>
    </source>
</evidence>
<dbReference type="AlphaFoldDB" id="A0A0J9BH98"/>
<evidence type="ECO:0008006" key="11">
    <source>
        <dbReference type="Google" id="ProtNLM"/>
    </source>
</evidence>
<protein>
    <recommendedName>
        <fullName evidence="11">Amino acid carrier protein</fullName>
    </recommendedName>
</protein>
<evidence type="ECO:0000256" key="6">
    <source>
        <dbReference type="ARBA" id="ARBA00022989"/>
    </source>
</evidence>
<dbReference type="OrthoDB" id="9804874at2"/>
<comment type="caution">
    <text evidence="9">The sequence shown here is derived from an EMBL/GenBank/DDBJ whole genome shotgun (WGS) entry which is preliminary data.</text>
</comment>
<keyword evidence="4 8" id="KW-1003">Cell membrane</keyword>
<dbReference type="PANTHER" id="PTHR30330:SF14">
    <property type="entry name" value="SODIUM_AMINO ACID (ALANINE) SYMPORTER"/>
    <property type="match status" value="1"/>
</dbReference>
<dbReference type="Gene3D" id="1.20.1740.10">
    <property type="entry name" value="Amino acid/polyamine transporter I"/>
    <property type="match status" value="1"/>
</dbReference>
<dbReference type="NCBIfam" id="TIGR00835">
    <property type="entry name" value="agcS"/>
    <property type="match status" value="1"/>
</dbReference>
<accession>A0A0J9BH98</accession>
<feature type="transmembrane region" description="Helical" evidence="8">
    <location>
        <begin position="12"/>
        <end position="30"/>
    </location>
</feature>
<reference evidence="9 10" key="1">
    <citation type="submission" date="2011-04" db="EMBL/GenBank/DDBJ databases">
        <title>The Genome Sequence of Clostridium citroniae WAL-19142.</title>
        <authorList>
            <consortium name="The Broad Institute Genome Sequencing Platform"/>
            <person name="Earl A."/>
            <person name="Ward D."/>
            <person name="Feldgarden M."/>
            <person name="Gevers D."/>
            <person name="Warren Y.A."/>
            <person name="Tyrrell K.L."/>
            <person name="Citron D.M."/>
            <person name="Goldstein E.J."/>
            <person name="Daigneault M."/>
            <person name="Allen-Vercoe E."/>
            <person name="Young S.K."/>
            <person name="Zeng Q."/>
            <person name="Gargeya S."/>
            <person name="Fitzgerald M."/>
            <person name="Haas B."/>
            <person name="Abouelleil A."/>
            <person name="Alvarado L."/>
            <person name="Arachchi H.M."/>
            <person name="Berlin A."/>
            <person name="Brown A."/>
            <person name="Chapman S.B."/>
            <person name="Chen Z."/>
            <person name="Dunbar C."/>
            <person name="Freedman E."/>
            <person name="Gearin G."/>
            <person name="Gellesch M."/>
            <person name="Goldberg J."/>
            <person name="Griggs A."/>
            <person name="Gujja S."/>
            <person name="Heilman E.R."/>
            <person name="Heiman D."/>
            <person name="Howarth C."/>
            <person name="Larson L."/>
            <person name="Lui A."/>
            <person name="MacDonald P.J."/>
            <person name="Mehta T."/>
            <person name="Montmayeur A."/>
            <person name="Murphy C."/>
            <person name="Neiman D."/>
            <person name="Pearson M."/>
            <person name="Priest M."/>
            <person name="Roberts A."/>
            <person name="Saif S."/>
            <person name="Shea T."/>
            <person name="Shenoy N."/>
            <person name="Sisk P."/>
            <person name="Stolte C."/>
            <person name="Sykes S."/>
            <person name="White J."/>
            <person name="Yandava C."/>
            <person name="Wortman J."/>
            <person name="Nusbaum C."/>
            <person name="Birren B."/>
        </authorList>
    </citation>
    <scope>NUCLEOTIDE SEQUENCE [LARGE SCALE GENOMIC DNA]</scope>
    <source>
        <strain evidence="9 10">WAL-19142</strain>
    </source>
</reference>
<gene>
    <name evidence="9" type="ORF">HMPREF9470_05353</name>
</gene>
<feature type="transmembrane region" description="Helical" evidence="8">
    <location>
        <begin position="183"/>
        <end position="202"/>
    </location>
</feature>
<dbReference type="EMBL" id="ADLK01000052">
    <property type="protein sequence ID" value="KMW12197.1"/>
    <property type="molecule type" value="Genomic_DNA"/>
</dbReference>
<feature type="transmembrane region" description="Helical" evidence="8">
    <location>
        <begin position="72"/>
        <end position="92"/>
    </location>
</feature>
<name>A0A0J9BH98_9FIRM</name>
<evidence type="ECO:0000256" key="1">
    <source>
        <dbReference type="ARBA" id="ARBA00004651"/>
    </source>
</evidence>
<feature type="transmembrane region" description="Helical" evidence="8">
    <location>
        <begin position="214"/>
        <end position="234"/>
    </location>
</feature>
<feature type="transmembrane region" description="Helical" evidence="8">
    <location>
        <begin position="149"/>
        <end position="171"/>
    </location>
</feature>
<evidence type="ECO:0000256" key="3">
    <source>
        <dbReference type="ARBA" id="ARBA00022448"/>
    </source>
</evidence>
<evidence type="ECO:0000256" key="7">
    <source>
        <dbReference type="ARBA" id="ARBA00023136"/>
    </source>
</evidence>
<keyword evidence="6 8" id="KW-1133">Transmembrane helix</keyword>
<dbReference type="PRINTS" id="PR00175">
    <property type="entry name" value="NAALASMPORT"/>
</dbReference>
<dbReference type="InterPro" id="IPR001463">
    <property type="entry name" value="Na/Ala_symport"/>
</dbReference>
<comment type="subcellular location">
    <subcellularLocation>
        <location evidence="1 8">Cell membrane</location>
        <topology evidence="1 8">Multi-pass membrane protein</topology>
    </subcellularLocation>
</comment>
<evidence type="ECO:0000256" key="4">
    <source>
        <dbReference type="ARBA" id="ARBA00022475"/>
    </source>
</evidence>
<feature type="transmembrane region" description="Helical" evidence="8">
    <location>
        <begin position="415"/>
        <end position="438"/>
    </location>
</feature>
<dbReference type="Proteomes" id="UP000037392">
    <property type="component" value="Unassembled WGS sequence"/>
</dbReference>
<evidence type="ECO:0000313" key="9">
    <source>
        <dbReference type="EMBL" id="KMW12197.1"/>
    </source>
</evidence>
<dbReference type="PATRIC" id="fig|742734.4.peg.5726"/>
<feature type="transmembrane region" description="Helical" evidence="8">
    <location>
        <begin position="98"/>
        <end position="117"/>
    </location>
</feature>
<feature type="transmembrane region" description="Helical" evidence="8">
    <location>
        <begin position="240"/>
        <end position="267"/>
    </location>
</feature>
<evidence type="ECO:0000256" key="5">
    <source>
        <dbReference type="ARBA" id="ARBA00022692"/>
    </source>
</evidence>
<organism evidence="9 10">
    <name type="scientific">[Clostridium] citroniae WAL-19142</name>
    <dbReference type="NCBI Taxonomy" id="742734"/>
    <lineage>
        <taxon>Bacteria</taxon>
        <taxon>Bacillati</taxon>
        <taxon>Bacillota</taxon>
        <taxon>Clostridia</taxon>
        <taxon>Lachnospirales</taxon>
        <taxon>Lachnospiraceae</taxon>
        <taxon>Enterocloster</taxon>
    </lineage>
</organism>
<sequence length="465" mass="50208">MENFLMKLDAFLWGAPVLILLFAVGLLYAVKTRFFQFRHFKHIMKSTAGEMFKKSTVKGDGTLTPLQAVSSALAGCVGTGNISGVATAIFVGGPGAVFWMWIISLFGMLTKCVEVTLAQYYRIKGEDGVYYGGPMYYIERGMGRKWKPLAVFFAITIIVGGLGTAAFVQPFAMSNAMNNAFRIPTWVVIVAAALICGMVLIGGVSGIGKFCEKITPVMCLIYIISVVGIILTHLPQIPQALATIFTHAFTPLSATGGLAGSTVAMTIKQGAARGTFSNEAGCGTSPITHATAISPHPFKEGMYGSFEVFIDTLVVCTMTALAIMCSGPKIWQSGLKDVALTQSAFSTTYGSIGPVIVSVCLCLFAFSTMVGWEINYESAFFYIFPKASGSNAAKLLIRLIWLVPGFISLGKTPELVWTVVDIVSGFWCIPNAIALLFLSGTFMKIYNDYNEKYILKTRPLTDKLD</sequence>